<dbReference type="InterPro" id="IPR036873">
    <property type="entry name" value="Rhodanese-like_dom_sf"/>
</dbReference>
<dbReference type="Pfam" id="PF00581">
    <property type="entry name" value="Rhodanese"/>
    <property type="match status" value="1"/>
</dbReference>
<dbReference type="InterPro" id="IPR001763">
    <property type="entry name" value="Rhodanese-like_dom"/>
</dbReference>
<dbReference type="SMART" id="SM00450">
    <property type="entry name" value="RHOD"/>
    <property type="match status" value="1"/>
</dbReference>
<dbReference type="OrthoDB" id="9784513at2"/>
<dbReference type="AlphaFoldDB" id="A0A1Y0HN83"/>
<proteinExistence type="predicted"/>
<dbReference type="Gene3D" id="3.40.250.10">
    <property type="entry name" value="Rhodanese-like domain"/>
    <property type="match status" value="1"/>
</dbReference>
<evidence type="ECO:0000256" key="1">
    <source>
        <dbReference type="SAM" id="SignalP"/>
    </source>
</evidence>
<evidence type="ECO:0000259" key="2">
    <source>
        <dbReference type="PROSITE" id="PS50206"/>
    </source>
</evidence>
<dbReference type="PROSITE" id="PS50206">
    <property type="entry name" value="RHODANESE_3"/>
    <property type="match status" value="1"/>
</dbReference>
<organism evidence="3 4">
    <name type="scientific">Sulfurospirillum diekertiae</name>
    <dbReference type="NCBI Taxonomy" id="1854492"/>
    <lineage>
        <taxon>Bacteria</taxon>
        <taxon>Pseudomonadati</taxon>
        <taxon>Campylobacterota</taxon>
        <taxon>Epsilonproteobacteria</taxon>
        <taxon>Campylobacterales</taxon>
        <taxon>Sulfurospirillaceae</taxon>
        <taxon>Sulfurospirillum</taxon>
    </lineage>
</organism>
<gene>
    <name evidence="3" type="ORF">Sdiek1_2439</name>
</gene>
<accession>A0A1Y0HN83</accession>
<dbReference type="SUPFAM" id="SSF52821">
    <property type="entry name" value="Rhodanese/Cell cycle control phosphatase"/>
    <property type="match status" value="1"/>
</dbReference>
<keyword evidence="4" id="KW-1185">Reference proteome</keyword>
<dbReference type="Proteomes" id="UP000196005">
    <property type="component" value="Chromosome"/>
</dbReference>
<feature type="chain" id="PRO_5013208541" description="Rhodanese domain-containing protein" evidence="1">
    <location>
        <begin position="17"/>
        <end position="230"/>
    </location>
</feature>
<feature type="signal peptide" evidence="1">
    <location>
        <begin position="1"/>
        <end position="16"/>
    </location>
</feature>
<evidence type="ECO:0000313" key="4">
    <source>
        <dbReference type="Proteomes" id="UP000196005"/>
    </source>
</evidence>
<dbReference type="KEGG" id="suls:Sdiek1_2439"/>
<keyword evidence="1" id="KW-0732">Signal</keyword>
<dbReference type="EMBL" id="CP021416">
    <property type="protein sequence ID" value="ARU49589.1"/>
    <property type="molecule type" value="Genomic_DNA"/>
</dbReference>
<reference evidence="4" key="1">
    <citation type="submission" date="2017-05" db="EMBL/GenBank/DDBJ databases">
        <title>Dechlorination kinetics govern the competition between two new strains of the genus Sulfurospirillum.</title>
        <authorList>
            <person name="Buttet G.F."/>
            <person name="Murray A.M."/>
            <person name="Goris T."/>
            <person name="Burion M."/>
            <person name="Lin B."/>
            <person name="Rolle M."/>
            <person name="Maillard J."/>
        </authorList>
    </citation>
    <scope>NUCLEOTIDE SEQUENCE [LARGE SCALE GENOMIC DNA]</scope>
    <source>
        <strain evidence="4">SL2-1</strain>
    </source>
</reference>
<sequence length="230" mass="25669">MRFILVLSFWVGALLAENLSTLQYTGVQTTHVMSDGSTKEVLIERTISPSCNSVGINTEAVFSGNYAGKDVPAECQKSFVTTVGKIQPMIFAPGIMTVGELEVLDFIKNKVNVSPNAYILVDARKRDWYEQMTIPGSVNIPFDEIEYDASIPEDFDRIQKLLGFKKVGEKYDFTHAKTALLFCNGPWCAQSGLAMTQLLKLGYPKEKLLWYRGGLQDWLLFGLSVVKPHS</sequence>
<evidence type="ECO:0000313" key="3">
    <source>
        <dbReference type="EMBL" id="ARU49589.1"/>
    </source>
</evidence>
<name>A0A1Y0HN83_9BACT</name>
<protein>
    <recommendedName>
        <fullName evidence="2">Rhodanese domain-containing protein</fullName>
    </recommendedName>
</protein>
<dbReference type="RefSeq" id="WP_087439319.1">
    <property type="nucleotide sequence ID" value="NZ_CP021416.1"/>
</dbReference>
<feature type="domain" description="Rhodanese" evidence="2">
    <location>
        <begin position="114"/>
        <end position="227"/>
    </location>
</feature>